<reference evidence="7" key="1">
    <citation type="submission" date="2006-06" db="EMBL/GenBank/DDBJ databases">
        <title>Complete sequence of chromosome of Mycobacterium sp. MCS.</title>
        <authorList>
            <consortium name="US DOE Joint Genome Institute"/>
            <person name="Copeland A."/>
            <person name="Lucas S."/>
            <person name="Lapidus A."/>
            <person name="Barry K."/>
            <person name="Detter J.C."/>
            <person name="Glavina del Rio T."/>
            <person name="Hammon N."/>
            <person name="Israni S."/>
            <person name="Dalin E."/>
            <person name="Tice H."/>
            <person name="Pitluck S."/>
            <person name="Martinez M."/>
            <person name="Schmutz J."/>
            <person name="Larimer F."/>
            <person name="Land M."/>
            <person name="Hauser L."/>
            <person name="Kyrpides N."/>
            <person name="Kim E."/>
            <person name="Miller C.D."/>
            <person name="Hughes J.E."/>
            <person name="Anderson A.J."/>
            <person name="Sims R.C."/>
            <person name="Richardson P."/>
        </authorList>
    </citation>
    <scope>NUCLEOTIDE SEQUENCE [LARGE SCALE GENOMIC DNA]</scope>
    <source>
        <strain evidence="7">MCS</strain>
    </source>
</reference>
<dbReference type="InterPro" id="IPR007016">
    <property type="entry name" value="O-antigen_ligase-rel_domated"/>
</dbReference>
<evidence type="ECO:0000256" key="2">
    <source>
        <dbReference type="ARBA" id="ARBA00022692"/>
    </source>
</evidence>
<keyword evidence="4 5" id="KW-0472">Membrane</keyword>
<feature type="transmembrane region" description="Helical" evidence="5">
    <location>
        <begin position="193"/>
        <end position="209"/>
    </location>
</feature>
<dbReference type="EMBL" id="CP000384">
    <property type="protein sequence ID" value="ABG07054.1"/>
    <property type="molecule type" value="Genomic_DNA"/>
</dbReference>
<dbReference type="GO" id="GO:0016020">
    <property type="term" value="C:membrane"/>
    <property type="evidence" value="ECO:0007669"/>
    <property type="project" value="UniProtKB-SubCell"/>
</dbReference>
<dbReference type="KEGG" id="mmc:Mmcs_0939"/>
<feature type="transmembrane region" description="Helical" evidence="5">
    <location>
        <begin position="43"/>
        <end position="59"/>
    </location>
</feature>
<keyword evidence="3 5" id="KW-1133">Transmembrane helix</keyword>
<evidence type="ECO:0000256" key="4">
    <source>
        <dbReference type="ARBA" id="ARBA00023136"/>
    </source>
</evidence>
<keyword evidence="2 5" id="KW-0812">Transmembrane</keyword>
<accession>A0A5Q5BFT6</accession>
<feature type="transmembrane region" description="Helical" evidence="5">
    <location>
        <begin position="361"/>
        <end position="379"/>
    </location>
</feature>
<feature type="transmembrane region" description="Helical" evidence="5">
    <location>
        <begin position="215"/>
        <end position="231"/>
    </location>
</feature>
<dbReference type="Pfam" id="PF04932">
    <property type="entry name" value="Wzy_C"/>
    <property type="match status" value="1"/>
</dbReference>
<comment type="subcellular location">
    <subcellularLocation>
        <location evidence="1">Membrane</location>
        <topology evidence="1">Multi-pass membrane protein</topology>
    </subcellularLocation>
</comment>
<evidence type="ECO:0000256" key="1">
    <source>
        <dbReference type="ARBA" id="ARBA00004141"/>
    </source>
</evidence>
<feature type="domain" description="O-antigen ligase-related" evidence="6">
    <location>
        <begin position="201"/>
        <end position="337"/>
    </location>
</feature>
<evidence type="ECO:0000313" key="7">
    <source>
        <dbReference type="EMBL" id="ABG07054.1"/>
    </source>
</evidence>
<feature type="transmembrane region" description="Helical" evidence="5">
    <location>
        <begin position="128"/>
        <end position="153"/>
    </location>
</feature>
<dbReference type="PANTHER" id="PTHR37422">
    <property type="entry name" value="TEICHURONIC ACID BIOSYNTHESIS PROTEIN TUAE"/>
    <property type="match status" value="1"/>
</dbReference>
<feature type="transmembrane region" description="Helical" evidence="5">
    <location>
        <begin position="17"/>
        <end position="37"/>
    </location>
</feature>
<protein>
    <submittedName>
        <fullName evidence="7">O-antigen polymerase</fullName>
    </submittedName>
</protein>
<gene>
    <name evidence="7" type="ordered locus">Mmcs_0939</name>
</gene>
<feature type="transmembrane region" description="Helical" evidence="5">
    <location>
        <begin position="328"/>
        <end position="349"/>
    </location>
</feature>
<proteinExistence type="predicted"/>
<evidence type="ECO:0000256" key="3">
    <source>
        <dbReference type="ARBA" id="ARBA00022989"/>
    </source>
</evidence>
<sequence length="429" mass="45565" precursor="true">MRVTHNNLTIATSAPRFGLVLAAWTCVAVVLPVYRILPEPARIAWFCATFGLMVLWLVLGRVARPLYPVIWILAGYGAVVATVTATGRASVPDNLFTGSQLAILLGVGPFVLRWLVLNIPDFTRTVCIAFLIGQTCSSAAGIAQIMGTSVFGFATVQGRAPGLSAHPNVLGLLSCLALLVCVQALVHERQPRILIGAAGASAINIGGLLSTGSLSSLMAGAAGLLVTAICLRDQIKHLSRIIVGTAIVSWVVLTYTDFADNMRTPADRYLQVTGQTDAESTWEIRQRTYQFAWDAIREDPLFGVGLPVKFGATFDGITLTHNFLLRSWFQGGIALALLGSLIVLAVLIVAMKALRHKDNGLAAGVLVTVMAFALTSAFFEQPNYWLPALLAWAALRPWSKPESAPELVTGNNGAAPPGLIIAGTSTPSP</sequence>
<dbReference type="AlphaFoldDB" id="A0A5Q5BFT6"/>
<feature type="transmembrane region" description="Helical" evidence="5">
    <location>
        <begin position="66"/>
        <end position="85"/>
    </location>
</feature>
<organism evidence="7">
    <name type="scientific">Mycobacterium sp. (strain MCS)</name>
    <dbReference type="NCBI Taxonomy" id="164756"/>
    <lineage>
        <taxon>Bacteria</taxon>
        <taxon>Bacillati</taxon>
        <taxon>Actinomycetota</taxon>
        <taxon>Actinomycetes</taxon>
        <taxon>Mycobacteriales</taxon>
        <taxon>Mycobacteriaceae</taxon>
        <taxon>Mycobacterium</taxon>
    </lineage>
</organism>
<name>A0A5Q5BFT6_MYCSS</name>
<dbReference type="InterPro" id="IPR051533">
    <property type="entry name" value="WaaL-like"/>
</dbReference>
<feature type="transmembrane region" description="Helical" evidence="5">
    <location>
        <begin position="97"/>
        <end position="116"/>
    </location>
</feature>
<feature type="transmembrane region" description="Helical" evidence="5">
    <location>
        <begin position="238"/>
        <end position="256"/>
    </location>
</feature>
<dbReference type="PANTHER" id="PTHR37422:SF13">
    <property type="entry name" value="LIPOPOLYSACCHARIDE BIOSYNTHESIS PROTEIN PA4999-RELATED"/>
    <property type="match status" value="1"/>
</dbReference>
<evidence type="ECO:0000256" key="5">
    <source>
        <dbReference type="SAM" id="Phobius"/>
    </source>
</evidence>
<evidence type="ECO:0000259" key="6">
    <source>
        <dbReference type="Pfam" id="PF04932"/>
    </source>
</evidence>
<feature type="transmembrane region" description="Helical" evidence="5">
    <location>
        <begin position="165"/>
        <end position="186"/>
    </location>
</feature>